<dbReference type="EMBL" id="HBIX01033734">
    <property type="protein sequence ID" value="CAE0729291.1"/>
    <property type="molecule type" value="Transcribed_RNA"/>
</dbReference>
<name>A0A6V0D787_9STRA</name>
<protein>
    <submittedName>
        <fullName evidence="1">Uncharacterized protein</fullName>
    </submittedName>
</protein>
<sequence>MVHWFVKDQQGCFCFIRLPAYSIPHSYQHAMFPRPLNEATQRLISAQALCSPYSGCFSKVHGCWSVQANSDLSSRVDIDIFTNLSINVPTSTGLKPIQDSSSWQHSNLKEPRRLDKHDCLNECTKDEAKAQGKMKELQTRVATAKEYICKSFNLDDLTKPKDASSVSAAIKLKPCSKPAIYLACLLPANSIDSTSVMSPLTPWSFGDSNRSSSVASQMARWVYPALPKTNSSEKILIELEDFAEVQATVSLKPPFMFPRLEEISTMKEVTSLHPYETLRPKELIALERIVGALIPLLLLDLPSTSQFKGLVPMTEKSLPISIEAIPKREEMVMLSLEAIDAYLPSFPLEESANPRSAYPLPVPLAAPVPTFANVEVSVPSFAPASASASVPSLAPVTECASSIFYPASSPFAASCSPVSFPQQEEIHSVLVQVKF</sequence>
<proteinExistence type="predicted"/>
<evidence type="ECO:0000313" key="1">
    <source>
        <dbReference type="EMBL" id="CAE0729291.1"/>
    </source>
</evidence>
<dbReference type="EMBL" id="HBIX01033735">
    <property type="protein sequence ID" value="CAE0729292.1"/>
    <property type="molecule type" value="Transcribed_RNA"/>
</dbReference>
<evidence type="ECO:0000313" key="2">
    <source>
        <dbReference type="EMBL" id="CAE0729292.1"/>
    </source>
</evidence>
<organism evidence="1">
    <name type="scientific">Pseudo-nitzschia australis</name>
    <dbReference type="NCBI Taxonomy" id="44445"/>
    <lineage>
        <taxon>Eukaryota</taxon>
        <taxon>Sar</taxon>
        <taxon>Stramenopiles</taxon>
        <taxon>Ochrophyta</taxon>
        <taxon>Bacillariophyta</taxon>
        <taxon>Bacillariophyceae</taxon>
        <taxon>Bacillariophycidae</taxon>
        <taxon>Bacillariales</taxon>
        <taxon>Bacillariaceae</taxon>
        <taxon>Pseudo-nitzschia</taxon>
    </lineage>
</organism>
<gene>
    <name evidence="1" type="ORF">PAUS00366_LOCUS22076</name>
    <name evidence="2" type="ORF">PAUS00366_LOCUS22077</name>
</gene>
<dbReference type="AlphaFoldDB" id="A0A6V0D787"/>
<accession>A0A6V0D787</accession>
<reference evidence="1" key="1">
    <citation type="submission" date="2021-01" db="EMBL/GenBank/DDBJ databases">
        <authorList>
            <person name="Corre E."/>
            <person name="Pelletier E."/>
            <person name="Niang G."/>
            <person name="Scheremetjew M."/>
            <person name="Finn R."/>
            <person name="Kale V."/>
            <person name="Holt S."/>
            <person name="Cochrane G."/>
            <person name="Meng A."/>
            <person name="Brown T."/>
            <person name="Cohen L."/>
        </authorList>
    </citation>
    <scope>NUCLEOTIDE SEQUENCE</scope>
    <source>
        <strain evidence="1">10249 10 AB</strain>
    </source>
</reference>